<evidence type="ECO:0000259" key="1">
    <source>
        <dbReference type="Pfam" id="PF13274"/>
    </source>
</evidence>
<evidence type="ECO:0000313" key="3">
    <source>
        <dbReference type="Proteomes" id="UP000481037"/>
    </source>
</evidence>
<reference evidence="2 3" key="1">
    <citation type="submission" date="2019-11" db="EMBL/GenBank/DDBJ databases">
        <title>Novel species isolated from a subtropical stream in China.</title>
        <authorList>
            <person name="Lu H."/>
        </authorList>
    </citation>
    <scope>NUCLEOTIDE SEQUENCE [LARGE SCALE GENOMIC DNA]</scope>
    <source>
        <strain evidence="2 3">FT25W</strain>
    </source>
</reference>
<sequence>MLISHEREKLLNAIIFFAKNTSYLGKIKLWKLLYFLDFEHFKETGRSVTGMSYSAWPMGPVPVALHNEVSEPAEDMAAKIRFGSKDVKGTNAMLTVTPLVDFDPSHFSKRELRLMERLAADFYKTKADDMIEATHLENQPWHKIYNELGLKQHEIPFDLALRTQEQEELRHVVRERDEVLSNCAH</sequence>
<evidence type="ECO:0000313" key="2">
    <source>
        <dbReference type="EMBL" id="MRX06781.1"/>
    </source>
</evidence>
<name>A0A6L5QCF9_9BURK</name>
<comment type="caution">
    <text evidence="2">The sequence shown here is derived from an EMBL/GenBank/DDBJ whole genome shotgun (WGS) entry which is preliminary data.</text>
</comment>
<dbReference type="Pfam" id="PF13274">
    <property type="entry name" value="SocA_Panacea"/>
    <property type="match status" value="1"/>
</dbReference>
<dbReference type="AlphaFoldDB" id="A0A6L5QCF9"/>
<dbReference type="EMBL" id="WKJM01000002">
    <property type="protein sequence ID" value="MRX06781.1"/>
    <property type="molecule type" value="Genomic_DNA"/>
</dbReference>
<protein>
    <submittedName>
        <fullName evidence="2">DUF4065 domain-containing protein</fullName>
    </submittedName>
</protein>
<keyword evidence="3" id="KW-1185">Reference proteome</keyword>
<dbReference type="Proteomes" id="UP000481037">
    <property type="component" value="Unassembled WGS sequence"/>
</dbReference>
<accession>A0A6L5QCF9</accession>
<organism evidence="2 3">
    <name type="scientific">Duganella alba</name>
    <dbReference type="NCBI Taxonomy" id="2666081"/>
    <lineage>
        <taxon>Bacteria</taxon>
        <taxon>Pseudomonadati</taxon>
        <taxon>Pseudomonadota</taxon>
        <taxon>Betaproteobacteria</taxon>
        <taxon>Burkholderiales</taxon>
        <taxon>Oxalobacteraceae</taxon>
        <taxon>Telluria group</taxon>
        <taxon>Duganella</taxon>
    </lineage>
</organism>
<proteinExistence type="predicted"/>
<feature type="domain" description="Antitoxin SocA-like Panacea" evidence="1">
    <location>
        <begin position="29"/>
        <end position="142"/>
    </location>
</feature>
<gene>
    <name evidence="2" type="ORF">GJ697_02920</name>
</gene>
<dbReference type="RefSeq" id="WP_154367625.1">
    <property type="nucleotide sequence ID" value="NZ_WKJM01000002.1"/>
</dbReference>
<dbReference type="InterPro" id="IPR025272">
    <property type="entry name" value="SocA_Panacea"/>
</dbReference>